<reference evidence="2 3" key="1">
    <citation type="journal article" date="2018" name="Mycol. Prog.">
        <title>Coniella lustricola, a new species from submerged detritus.</title>
        <authorList>
            <person name="Raudabaugh D.B."/>
            <person name="Iturriaga T."/>
            <person name="Carver A."/>
            <person name="Mondo S."/>
            <person name="Pangilinan J."/>
            <person name="Lipzen A."/>
            <person name="He G."/>
            <person name="Amirebrahimi M."/>
            <person name="Grigoriev I.V."/>
            <person name="Miller A.N."/>
        </authorList>
    </citation>
    <scope>NUCLEOTIDE SEQUENCE [LARGE SCALE GENOMIC DNA]</scope>
    <source>
        <strain evidence="2 3">B22-T-1</strain>
    </source>
</reference>
<protein>
    <submittedName>
        <fullName evidence="2">Phosphoesterase family-domain-containing protein</fullName>
    </submittedName>
</protein>
<evidence type="ECO:0000313" key="3">
    <source>
        <dbReference type="Proteomes" id="UP000241462"/>
    </source>
</evidence>
<dbReference type="Pfam" id="PF04185">
    <property type="entry name" value="Phosphoesterase"/>
    <property type="match status" value="1"/>
</dbReference>
<dbReference type="InterPro" id="IPR017850">
    <property type="entry name" value="Alkaline_phosphatase_core_sf"/>
</dbReference>
<proteinExistence type="predicted"/>
<dbReference type="InParanoid" id="A0A2T3AIF8"/>
<accession>A0A2T3AIF8</accession>
<dbReference type="Proteomes" id="UP000241462">
    <property type="component" value="Unassembled WGS sequence"/>
</dbReference>
<dbReference type="AlphaFoldDB" id="A0A2T3AIF8"/>
<keyword evidence="1" id="KW-0378">Hydrolase</keyword>
<keyword evidence="3" id="KW-1185">Reference proteome</keyword>
<dbReference type="OrthoDB" id="5135119at2759"/>
<dbReference type="InterPro" id="IPR007312">
    <property type="entry name" value="Phosphoesterase"/>
</dbReference>
<evidence type="ECO:0000313" key="2">
    <source>
        <dbReference type="EMBL" id="PSR99236.1"/>
    </source>
</evidence>
<dbReference type="PANTHER" id="PTHR31956">
    <property type="entry name" value="NON-SPECIFIC PHOSPHOLIPASE C4-RELATED"/>
    <property type="match status" value="1"/>
</dbReference>
<gene>
    <name evidence="2" type="ORF">BD289DRAFT_361406</name>
</gene>
<dbReference type="Gene3D" id="3.40.720.10">
    <property type="entry name" value="Alkaline Phosphatase, subunit A"/>
    <property type="match status" value="1"/>
</dbReference>
<dbReference type="GO" id="GO:0016788">
    <property type="term" value="F:hydrolase activity, acting on ester bonds"/>
    <property type="evidence" value="ECO:0007669"/>
    <property type="project" value="InterPro"/>
</dbReference>
<name>A0A2T3AIF8_9PEZI</name>
<dbReference type="PANTHER" id="PTHR31956:SF15">
    <property type="entry name" value="ACID PHOSPHATASE PHOA"/>
    <property type="match status" value="1"/>
</dbReference>
<dbReference type="FunFam" id="3.40.720.10:FF:000064">
    <property type="entry name" value="Probable acid phosphatase Pho610"/>
    <property type="match status" value="1"/>
</dbReference>
<evidence type="ECO:0000256" key="1">
    <source>
        <dbReference type="ARBA" id="ARBA00022801"/>
    </source>
</evidence>
<dbReference type="EMBL" id="KZ678385">
    <property type="protein sequence ID" value="PSR99236.1"/>
    <property type="molecule type" value="Genomic_DNA"/>
</dbReference>
<dbReference type="GO" id="GO:0009395">
    <property type="term" value="P:phospholipid catabolic process"/>
    <property type="evidence" value="ECO:0007669"/>
    <property type="project" value="TreeGrafter"/>
</dbReference>
<sequence length="374" mass="41220">MVPGGLAFDRFITIWLENQDFAKVIKDSYIADLKREGILQTKYYAQTHPSQPNYIAAISGDYFGLNHDEPVHLPSNVSTVVDLLDTKSLSFGGYFEDLPSPGYMGVASDGRSDKGSGKWDYVRKHNPFVTFDSITHNGTRLWFLGSFDDFTTDLAASEVPQFVFMSPNMNNDGHNTTLEYASSWAHTFLKPLLANDSSIFGSGKTLIQLTYDESEDYNRPNKIASLLLGNAVPASLKGTQDDTFYTHYSILSSVEHNWGLPNLGRYDVGANVWKFLADASGYANNGDPDTLGGIDSSVSYPGYLNRDKAKYMPIPPPNLKLVGAGGQGVLGKVINMWRETENDLSPYDGVGEPFDGGKWLPEYVPQMSNVAAEI</sequence>
<organism evidence="2 3">
    <name type="scientific">Coniella lustricola</name>
    <dbReference type="NCBI Taxonomy" id="2025994"/>
    <lineage>
        <taxon>Eukaryota</taxon>
        <taxon>Fungi</taxon>
        <taxon>Dikarya</taxon>
        <taxon>Ascomycota</taxon>
        <taxon>Pezizomycotina</taxon>
        <taxon>Sordariomycetes</taxon>
        <taxon>Sordariomycetidae</taxon>
        <taxon>Diaporthales</taxon>
        <taxon>Schizoparmaceae</taxon>
        <taxon>Coniella</taxon>
    </lineage>
</organism>
<dbReference type="STRING" id="2025994.A0A2T3AIF8"/>